<keyword evidence="3" id="KW-1185">Reference proteome</keyword>
<organism evidence="2 3">
    <name type="scientific">Candidatus Burkholderia pumila</name>
    <dbReference type="NCBI Taxonomy" id="1090375"/>
    <lineage>
        <taxon>Bacteria</taxon>
        <taxon>Pseudomonadati</taxon>
        <taxon>Pseudomonadota</taxon>
        <taxon>Betaproteobacteria</taxon>
        <taxon>Burkholderiales</taxon>
        <taxon>Burkholderiaceae</taxon>
        <taxon>Burkholderia</taxon>
    </lineage>
</organism>
<dbReference type="Gene3D" id="1.10.10.10">
    <property type="entry name" value="Winged helix-like DNA-binding domain superfamily/Winged helix DNA-binding domain"/>
    <property type="match status" value="1"/>
</dbReference>
<feature type="region of interest" description="Disordered" evidence="1">
    <location>
        <begin position="1"/>
        <end position="37"/>
    </location>
</feature>
<dbReference type="Proteomes" id="UP000242951">
    <property type="component" value="Unassembled WGS sequence"/>
</dbReference>
<dbReference type="InterPro" id="IPR036390">
    <property type="entry name" value="WH_DNA-bd_sf"/>
</dbReference>
<sequence>MDELRLDEMTSHASHLSNSDSKHIESGQSHTNHETPSLLPGAIANAIVRAYEGLNEFNLTESARRVLACLVRFGLKLNEMNAAAFIKKSTIAKKLGINPATVYRALEALETAGIIYRTAQPAVMSISTICFTQAGLTALGLIDPTKRGGENHITQSSTVALVRYINSEPKQSFSKRHCEPIEKNNAKPTSLPPDLVWLAQEGHVSPYGIFALMRMAREKGHRLSDVVQHARDYLRSSRIANTFAYLRTMLSKPIDYRLLVDQAESIVQSNAAQALERQRVDDQIDRVRAYRGQSYMTDEGEVWTIEETSLLRRGSDGRFSSTPFRQAIPVITKILDGTFKMTSRDCYIAEGVVQSVSSGTRHGKTSSKDARVILAGLRLSLLARG</sequence>
<proteinExistence type="predicted"/>
<dbReference type="InterPro" id="IPR036388">
    <property type="entry name" value="WH-like_DNA-bd_sf"/>
</dbReference>
<accession>A0ABR5HK04</accession>
<reference evidence="2 3" key="1">
    <citation type="submission" date="2015-06" db="EMBL/GenBank/DDBJ databases">
        <title>Comparative genomics of Burkholderia leaf nodule symbionts.</title>
        <authorList>
            <person name="Carlier A."/>
            <person name="Eberl L."/>
            <person name="Pinto-Carbo M."/>
        </authorList>
    </citation>
    <scope>NUCLEOTIDE SEQUENCE [LARGE SCALE GENOMIC DNA]</scope>
    <source>
        <strain evidence="2 3">UZHbot3</strain>
    </source>
</reference>
<dbReference type="SUPFAM" id="SSF46785">
    <property type="entry name" value="Winged helix' DNA-binding domain"/>
    <property type="match status" value="1"/>
</dbReference>
<gene>
    <name evidence="2" type="ORF">BPMI_01384</name>
</gene>
<feature type="compositionally biased region" description="Basic and acidic residues" evidence="1">
    <location>
        <begin position="1"/>
        <end position="10"/>
    </location>
</feature>
<evidence type="ECO:0000313" key="3">
    <source>
        <dbReference type="Proteomes" id="UP000242951"/>
    </source>
</evidence>
<comment type="caution">
    <text evidence="2">The sequence shown here is derived from an EMBL/GenBank/DDBJ whole genome shotgun (WGS) entry which is preliminary data.</text>
</comment>
<dbReference type="Pfam" id="PF13730">
    <property type="entry name" value="HTH_36"/>
    <property type="match status" value="1"/>
</dbReference>
<evidence type="ECO:0000313" key="2">
    <source>
        <dbReference type="EMBL" id="KMQ77556.1"/>
    </source>
</evidence>
<evidence type="ECO:0000256" key="1">
    <source>
        <dbReference type="SAM" id="MobiDB-lite"/>
    </source>
</evidence>
<dbReference type="EMBL" id="LELG01000331">
    <property type="protein sequence ID" value="KMQ77556.1"/>
    <property type="molecule type" value="Genomic_DNA"/>
</dbReference>
<name>A0ABR5HK04_9BURK</name>
<protein>
    <submittedName>
        <fullName evidence="2">Uncharacterized protein</fullName>
    </submittedName>
</protein>